<name>A0A9P6HEB1_9AGAM</name>
<organism evidence="2 3">
    <name type="scientific">Thelephora terrestris</name>
    <dbReference type="NCBI Taxonomy" id="56493"/>
    <lineage>
        <taxon>Eukaryota</taxon>
        <taxon>Fungi</taxon>
        <taxon>Dikarya</taxon>
        <taxon>Basidiomycota</taxon>
        <taxon>Agaricomycotina</taxon>
        <taxon>Agaricomycetes</taxon>
        <taxon>Thelephorales</taxon>
        <taxon>Thelephoraceae</taxon>
        <taxon>Thelephora</taxon>
    </lineage>
</organism>
<dbReference type="OrthoDB" id="6359816at2759"/>
<dbReference type="InterPro" id="IPR011333">
    <property type="entry name" value="SKP1/BTB/POZ_sf"/>
</dbReference>
<feature type="region of interest" description="Disordered" evidence="1">
    <location>
        <begin position="75"/>
        <end position="107"/>
    </location>
</feature>
<evidence type="ECO:0000313" key="3">
    <source>
        <dbReference type="Proteomes" id="UP000736335"/>
    </source>
</evidence>
<dbReference type="EMBL" id="WIUZ02000007">
    <property type="protein sequence ID" value="KAF9785424.1"/>
    <property type="molecule type" value="Genomic_DNA"/>
</dbReference>
<evidence type="ECO:0000256" key="1">
    <source>
        <dbReference type="SAM" id="MobiDB-lite"/>
    </source>
</evidence>
<dbReference type="Proteomes" id="UP000736335">
    <property type="component" value="Unassembled WGS sequence"/>
</dbReference>
<keyword evidence="3" id="KW-1185">Reference proteome</keyword>
<comment type="caution">
    <text evidence="2">The sequence shown here is derived from an EMBL/GenBank/DDBJ whole genome shotgun (WGS) entry which is preliminary data.</text>
</comment>
<dbReference type="PANTHER" id="PTHR24413">
    <property type="entry name" value="SPECKLE-TYPE POZ PROTEIN"/>
    <property type="match status" value="1"/>
</dbReference>
<reference evidence="2" key="2">
    <citation type="submission" date="2020-11" db="EMBL/GenBank/DDBJ databases">
        <authorList>
            <consortium name="DOE Joint Genome Institute"/>
            <person name="Kuo A."/>
            <person name="Miyauchi S."/>
            <person name="Kiss E."/>
            <person name="Drula E."/>
            <person name="Kohler A."/>
            <person name="Sanchez-Garcia M."/>
            <person name="Andreopoulos B."/>
            <person name="Barry K.W."/>
            <person name="Bonito G."/>
            <person name="Buee M."/>
            <person name="Carver A."/>
            <person name="Chen C."/>
            <person name="Cichocki N."/>
            <person name="Clum A."/>
            <person name="Culley D."/>
            <person name="Crous P.W."/>
            <person name="Fauchery L."/>
            <person name="Girlanda M."/>
            <person name="Hayes R."/>
            <person name="Keri Z."/>
            <person name="Labutti K."/>
            <person name="Lipzen A."/>
            <person name="Lombard V."/>
            <person name="Magnuson J."/>
            <person name="Maillard F."/>
            <person name="Morin E."/>
            <person name="Murat C."/>
            <person name="Nolan M."/>
            <person name="Ohm R."/>
            <person name="Pangilinan J."/>
            <person name="Pereira M."/>
            <person name="Perotto S."/>
            <person name="Peter M."/>
            <person name="Riley R."/>
            <person name="Sitrit Y."/>
            <person name="Stielow B."/>
            <person name="Szollosi G."/>
            <person name="Zifcakova L."/>
            <person name="Stursova M."/>
            <person name="Spatafora J.W."/>
            <person name="Tedersoo L."/>
            <person name="Vaario L.-M."/>
            <person name="Yamada A."/>
            <person name="Yan M."/>
            <person name="Wang P."/>
            <person name="Xu J."/>
            <person name="Bruns T."/>
            <person name="Baldrian P."/>
            <person name="Vilgalys R."/>
            <person name="Henrissat B."/>
            <person name="Grigoriev I.V."/>
            <person name="Hibbett D."/>
            <person name="Nagy L.G."/>
            <person name="Martin F.M."/>
        </authorList>
    </citation>
    <scope>NUCLEOTIDE SEQUENCE</scope>
    <source>
        <strain evidence="2">UH-Tt-Lm1</strain>
    </source>
</reference>
<dbReference type="Gene3D" id="3.30.710.10">
    <property type="entry name" value="Potassium Channel Kv1.1, Chain A"/>
    <property type="match status" value="1"/>
</dbReference>
<reference evidence="2" key="1">
    <citation type="journal article" date="2020" name="Nat. Commun.">
        <title>Large-scale genome sequencing of mycorrhizal fungi provides insights into the early evolution of symbiotic traits.</title>
        <authorList>
            <person name="Miyauchi S."/>
            <person name="Kiss E."/>
            <person name="Kuo A."/>
            <person name="Drula E."/>
            <person name="Kohler A."/>
            <person name="Sanchez-Garcia M."/>
            <person name="Morin E."/>
            <person name="Andreopoulos B."/>
            <person name="Barry K.W."/>
            <person name="Bonito G."/>
            <person name="Buee M."/>
            <person name="Carver A."/>
            <person name="Chen C."/>
            <person name="Cichocki N."/>
            <person name="Clum A."/>
            <person name="Culley D."/>
            <person name="Crous P.W."/>
            <person name="Fauchery L."/>
            <person name="Girlanda M."/>
            <person name="Hayes R.D."/>
            <person name="Keri Z."/>
            <person name="LaButti K."/>
            <person name="Lipzen A."/>
            <person name="Lombard V."/>
            <person name="Magnuson J."/>
            <person name="Maillard F."/>
            <person name="Murat C."/>
            <person name="Nolan M."/>
            <person name="Ohm R.A."/>
            <person name="Pangilinan J."/>
            <person name="Pereira M.F."/>
            <person name="Perotto S."/>
            <person name="Peter M."/>
            <person name="Pfister S."/>
            <person name="Riley R."/>
            <person name="Sitrit Y."/>
            <person name="Stielow J.B."/>
            <person name="Szollosi G."/>
            <person name="Zifcakova L."/>
            <person name="Stursova M."/>
            <person name="Spatafora J.W."/>
            <person name="Tedersoo L."/>
            <person name="Vaario L.M."/>
            <person name="Yamada A."/>
            <person name="Yan M."/>
            <person name="Wang P."/>
            <person name="Xu J."/>
            <person name="Bruns T."/>
            <person name="Baldrian P."/>
            <person name="Vilgalys R."/>
            <person name="Dunand C."/>
            <person name="Henrissat B."/>
            <person name="Grigoriev I.V."/>
            <person name="Hibbett D."/>
            <person name="Nagy L.G."/>
            <person name="Martin F.M."/>
        </authorList>
    </citation>
    <scope>NUCLEOTIDE SEQUENCE</scope>
    <source>
        <strain evidence="2">UH-Tt-Lm1</strain>
    </source>
</reference>
<evidence type="ECO:0008006" key="4">
    <source>
        <dbReference type="Google" id="ProtNLM"/>
    </source>
</evidence>
<proteinExistence type="predicted"/>
<evidence type="ECO:0000313" key="2">
    <source>
        <dbReference type="EMBL" id="KAF9785424.1"/>
    </source>
</evidence>
<protein>
    <recommendedName>
        <fullName evidence="4">BTB domain-containing protein</fullName>
    </recommendedName>
</protein>
<gene>
    <name evidence="2" type="ORF">BJ322DRAFT_1063096</name>
</gene>
<dbReference type="AlphaFoldDB" id="A0A9P6HEB1"/>
<accession>A0A9P6HEB1</accession>
<sequence length="378" mass="42503">MAATTALREALNQGISSGKLIDTKIILYSHKDSSGRVCRTKPLYANSHALKKAPYFKDLLFGNFAESQSKDFKEEIDEDGSAEDYGYLSDSDLEDDEDEKCSPEHSGKSKICSFDPFPVPGEEKFSCEKNEEHVEKGKIVKIPDIAFLTFQAFLMYLYTDAIDFAPFGSEVNRRSRSAEIVDPSDDKVPRPSPKSIYRLADKYDVPALKTLALNRIRNELSKCDIVEESFSKFTSRYAEIRSLYVDQLAHIWVGDSTDATRVRVEKKIDSFVEGDLEHATEMLSALWKIANKDGIITGPSNSSPVAVQAPSPAHWPSVKTALIKSIRTGVFFDRKYWARYLKTGDILKPVHFSSAIMDDKTHQLNKRRSSLASNSLRC</sequence>